<feature type="compositionally biased region" description="Polar residues" evidence="1">
    <location>
        <begin position="33"/>
        <end position="42"/>
    </location>
</feature>
<comment type="caution">
    <text evidence="2">The sequence shown here is derived from an EMBL/GenBank/DDBJ whole genome shotgun (WGS) entry which is preliminary data.</text>
</comment>
<dbReference type="AlphaFoldDB" id="A0AAW1JY22"/>
<evidence type="ECO:0000313" key="2">
    <source>
        <dbReference type="EMBL" id="KAK9710423.1"/>
    </source>
</evidence>
<accession>A0AAW1JY22</accession>
<dbReference type="EMBL" id="JASPKY010000293">
    <property type="protein sequence ID" value="KAK9710423.1"/>
    <property type="molecule type" value="Genomic_DNA"/>
</dbReference>
<feature type="region of interest" description="Disordered" evidence="1">
    <location>
        <begin position="1"/>
        <end position="42"/>
    </location>
</feature>
<keyword evidence="3" id="KW-1185">Reference proteome</keyword>
<gene>
    <name evidence="2" type="ORF">QE152_g26001</name>
</gene>
<name>A0AAW1JY22_POPJA</name>
<feature type="compositionally biased region" description="Acidic residues" evidence="1">
    <location>
        <begin position="1"/>
        <end position="12"/>
    </location>
</feature>
<reference evidence="2 3" key="1">
    <citation type="journal article" date="2024" name="BMC Genomics">
        <title>De novo assembly and annotation of Popillia japonica's genome with initial clues to its potential as an invasive pest.</title>
        <authorList>
            <person name="Cucini C."/>
            <person name="Boschi S."/>
            <person name="Funari R."/>
            <person name="Cardaioli E."/>
            <person name="Iannotti N."/>
            <person name="Marturano G."/>
            <person name="Paoli F."/>
            <person name="Bruttini M."/>
            <person name="Carapelli A."/>
            <person name="Frati F."/>
            <person name="Nardi F."/>
        </authorList>
    </citation>
    <scope>NUCLEOTIDE SEQUENCE [LARGE SCALE GENOMIC DNA]</scope>
    <source>
        <strain evidence="2">DMR45628</strain>
    </source>
</reference>
<organism evidence="2 3">
    <name type="scientific">Popillia japonica</name>
    <name type="common">Japanese beetle</name>
    <dbReference type="NCBI Taxonomy" id="7064"/>
    <lineage>
        <taxon>Eukaryota</taxon>
        <taxon>Metazoa</taxon>
        <taxon>Ecdysozoa</taxon>
        <taxon>Arthropoda</taxon>
        <taxon>Hexapoda</taxon>
        <taxon>Insecta</taxon>
        <taxon>Pterygota</taxon>
        <taxon>Neoptera</taxon>
        <taxon>Endopterygota</taxon>
        <taxon>Coleoptera</taxon>
        <taxon>Polyphaga</taxon>
        <taxon>Scarabaeiformia</taxon>
        <taxon>Scarabaeidae</taxon>
        <taxon>Rutelinae</taxon>
        <taxon>Popillia</taxon>
    </lineage>
</organism>
<dbReference type="Proteomes" id="UP001458880">
    <property type="component" value="Unassembled WGS sequence"/>
</dbReference>
<evidence type="ECO:0000313" key="3">
    <source>
        <dbReference type="Proteomes" id="UP001458880"/>
    </source>
</evidence>
<protein>
    <submittedName>
        <fullName evidence="2">Uncharacterized protein</fullName>
    </submittedName>
</protein>
<proteinExistence type="predicted"/>
<sequence>MYIDDCQSDDCEASEHNSNSNLSADERNDTLDSENNGEQMNEFFINTESESQDQAENMKLVQKLCGNIFSDEILNIILQWINVEISSTREKYKDTNKSDLQDTDIIELRTRRHNIVLQLPGLRPSANLRYEASPEAVWKHI</sequence>
<evidence type="ECO:0000256" key="1">
    <source>
        <dbReference type="SAM" id="MobiDB-lite"/>
    </source>
</evidence>